<dbReference type="GO" id="GO:0006364">
    <property type="term" value="P:rRNA processing"/>
    <property type="evidence" value="ECO:0000318"/>
    <property type="project" value="GO_Central"/>
</dbReference>
<dbReference type="Gramene" id="Pp3c20_1360V3.2">
    <property type="protein sequence ID" value="Pp3c20_1360V3.2"/>
    <property type="gene ID" value="Pp3c20_1360"/>
</dbReference>
<dbReference type="PaxDb" id="3218-PP1S152_7V6.1"/>
<dbReference type="InterPro" id="IPR000554">
    <property type="entry name" value="Ribosomal_eS7"/>
</dbReference>
<dbReference type="OMA" id="SGQNKIH"/>
<evidence type="ECO:0000256" key="2">
    <source>
        <dbReference type="ARBA" id="ARBA00022980"/>
    </source>
</evidence>
<dbReference type="InterPro" id="IPR047861">
    <property type="entry name" value="Ribosomal_eS7_CS"/>
</dbReference>
<dbReference type="GO" id="GO:0006412">
    <property type="term" value="P:translation"/>
    <property type="evidence" value="ECO:0007669"/>
    <property type="project" value="InterPro"/>
</dbReference>
<dbReference type="GeneID" id="112273574"/>
<evidence type="ECO:0000256" key="4">
    <source>
        <dbReference type="RuleBase" id="RU364105"/>
    </source>
</evidence>
<reference evidence="5 7" key="1">
    <citation type="journal article" date="2008" name="Science">
        <title>The Physcomitrella genome reveals evolutionary insights into the conquest of land by plants.</title>
        <authorList>
            <person name="Rensing S."/>
            <person name="Lang D."/>
            <person name="Zimmer A."/>
            <person name="Terry A."/>
            <person name="Salamov A."/>
            <person name="Shapiro H."/>
            <person name="Nishiyama T."/>
            <person name="Perroud P.-F."/>
            <person name="Lindquist E."/>
            <person name="Kamisugi Y."/>
            <person name="Tanahashi T."/>
            <person name="Sakakibara K."/>
            <person name="Fujita T."/>
            <person name="Oishi K."/>
            <person name="Shin-I T."/>
            <person name="Kuroki Y."/>
            <person name="Toyoda A."/>
            <person name="Suzuki Y."/>
            <person name="Hashimoto A."/>
            <person name="Yamaguchi K."/>
            <person name="Sugano A."/>
            <person name="Kohara Y."/>
            <person name="Fujiyama A."/>
            <person name="Anterola A."/>
            <person name="Aoki S."/>
            <person name="Ashton N."/>
            <person name="Barbazuk W.B."/>
            <person name="Barker E."/>
            <person name="Bennetzen J."/>
            <person name="Bezanilla M."/>
            <person name="Blankenship R."/>
            <person name="Cho S.H."/>
            <person name="Dutcher S."/>
            <person name="Estelle M."/>
            <person name="Fawcett J.A."/>
            <person name="Gundlach H."/>
            <person name="Hanada K."/>
            <person name="Heyl A."/>
            <person name="Hicks K.A."/>
            <person name="Hugh J."/>
            <person name="Lohr M."/>
            <person name="Mayer K."/>
            <person name="Melkozernov A."/>
            <person name="Murata T."/>
            <person name="Nelson D."/>
            <person name="Pils B."/>
            <person name="Prigge M."/>
            <person name="Reiss B."/>
            <person name="Renner T."/>
            <person name="Rombauts S."/>
            <person name="Rushton P."/>
            <person name="Sanderfoot A."/>
            <person name="Schween G."/>
            <person name="Shiu S.-H."/>
            <person name="Stueber K."/>
            <person name="Theodoulou F.L."/>
            <person name="Tu H."/>
            <person name="Van de Peer Y."/>
            <person name="Verrier P.J."/>
            <person name="Waters E."/>
            <person name="Wood A."/>
            <person name="Yang L."/>
            <person name="Cove D."/>
            <person name="Cuming A."/>
            <person name="Hasebe M."/>
            <person name="Lucas S."/>
            <person name="Mishler D.B."/>
            <person name="Reski R."/>
            <person name="Grigoriev I."/>
            <person name="Quatrano R.S."/>
            <person name="Boore J.L."/>
        </authorList>
    </citation>
    <scope>NUCLEOTIDE SEQUENCE [LARGE SCALE GENOMIC DNA]</scope>
    <source>
        <strain evidence="6 7">cv. Gransden 2004</strain>
    </source>
</reference>
<accession>A9T1N9</accession>
<sequence>MSFTARRKIQKEKGQEPDEFEESVAQALFDLESTNSELKSELRDLFINSAKEVDVSGNRKAVIIHVPYRLRKAFQKIHARLVRELEKKFSGKDVVVIATRRILRPPKKGSAVNRPRSRTLTTVHEAVLEDLVYPSEIVGKRVRYRLDGSRIMRVYLDPKERNTTEYKLETFAGVYKKLTGKEVTFEYPIQEAAAA</sequence>
<keyword evidence="7" id="KW-1185">Reference proteome</keyword>
<dbReference type="PROSITE" id="PS00948">
    <property type="entry name" value="RIBOSOMAL_S7E"/>
    <property type="match status" value="1"/>
</dbReference>
<protein>
    <recommendedName>
        <fullName evidence="4">40S ribosomal protein S7</fullName>
    </recommendedName>
</protein>
<dbReference type="RefSeq" id="NP_001365227.1">
    <property type="nucleotide sequence ID" value="NM_001378298.1"/>
</dbReference>
<evidence type="ECO:0000256" key="1">
    <source>
        <dbReference type="ARBA" id="ARBA00007820"/>
    </source>
</evidence>
<dbReference type="Pfam" id="PF01251">
    <property type="entry name" value="Ribosomal_S7e"/>
    <property type="match status" value="1"/>
</dbReference>
<dbReference type="AlphaFoldDB" id="A9T1N9"/>
<evidence type="ECO:0000313" key="5">
    <source>
        <dbReference type="EMBL" id="PNR32599.1"/>
    </source>
</evidence>
<dbReference type="PANTHER" id="PTHR11278:SF0">
    <property type="entry name" value="SMALL RIBOSOMAL SUBUNIT PROTEIN ES7"/>
    <property type="match status" value="1"/>
</dbReference>
<dbReference type="eggNOG" id="KOG3320">
    <property type="taxonomic scope" value="Eukaryota"/>
</dbReference>
<dbReference type="GO" id="GO:0022627">
    <property type="term" value="C:cytosolic small ribosomal subunit"/>
    <property type="evidence" value="ECO:0000318"/>
    <property type="project" value="GO_Central"/>
</dbReference>
<organism evidence="5">
    <name type="scientific">Physcomitrium patens</name>
    <name type="common">Spreading-leaved earth moss</name>
    <name type="synonym">Physcomitrella patens</name>
    <dbReference type="NCBI Taxonomy" id="3218"/>
    <lineage>
        <taxon>Eukaryota</taxon>
        <taxon>Viridiplantae</taxon>
        <taxon>Streptophyta</taxon>
        <taxon>Embryophyta</taxon>
        <taxon>Bryophyta</taxon>
        <taxon>Bryophytina</taxon>
        <taxon>Bryopsida</taxon>
        <taxon>Funariidae</taxon>
        <taxon>Funariales</taxon>
        <taxon>Funariaceae</taxon>
        <taxon>Physcomitrium</taxon>
    </lineage>
</organism>
<dbReference type="EnsemblPlants" id="Pp3c20_1360V3.1">
    <property type="protein sequence ID" value="Pp3c20_1360V3.1"/>
    <property type="gene ID" value="Pp3c20_1360"/>
</dbReference>
<comment type="similarity">
    <text evidence="1 4">Belongs to the eukaryotic ribosomal protein eS7 family.</text>
</comment>
<dbReference type="PANTHER" id="PTHR11278">
    <property type="entry name" value="40S RIBOSOMAL PROTEIN S7"/>
    <property type="match status" value="1"/>
</dbReference>
<reference evidence="6" key="3">
    <citation type="submission" date="2020-12" db="UniProtKB">
        <authorList>
            <consortium name="EnsemblPlants"/>
        </authorList>
    </citation>
    <scope>IDENTIFICATION</scope>
</reference>
<dbReference type="EnsemblPlants" id="Pp3c20_1360V3.2">
    <property type="protein sequence ID" value="Pp3c20_1360V3.2"/>
    <property type="gene ID" value="Pp3c20_1360"/>
</dbReference>
<evidence type="ECO:0000256" key="3">
    <source>
        <dbReference type="ARBA" id="ARBA00023274"/>
    </source>
</evidence>
<dbReference type="GO" id="GO:0032040">
    <property type="term" value="C:small-subunit processome"/>
    <property type="evidence" value="ECO:0000318"/>
    <property type="project" value="GO_Central"/>
</dbReference>
<gene>
    <name evidence="6" type="primary">LOC112273574</name>
    <name evidence="5" type="ORF">PHYPA_024541</name>
</gene>
<name>A9T1N9_PHYPA</name>
<dbReference type="GO" id="GO:0003735">
    <property type="term" value="F:structural constituent of ribosome"/>
    <property type="evidence" value="ECO:0007669"/>
    <property type="project" value="InterPro"/>
</dbReference>
<dbReference type="Gramene" id="Pp3c20_1360V3.1">
    <property type="protein sequence ID" value="Pp3c20_1360V3.1"/>
    <property type="gene ID" value="Pp3c20_1360"/>
</dbReference>
<dbReference type="HOGENOM" id="CLU_088621_1_2_1"/>
<dbReference type="EMBL" id="ABEU02000020">
    <property type="protein sequence ID" value="PNR32599.1"/>
    <property type="molecule type" value="Genomic_DNA"/>
</dbReference>
<dbReference type="STRING" id="3218.A9T1N9"/>
<evidence type="ECO:0000313" key="6">
    <source>
        <dbReference type="EnsemblPlants" id="Pp3c20_1360V3.1"/>
    </source>
</evidence>
<proteinExistence type="inferred from homology"/>
<dbReference type="GO" id="GO:0042274">
    <property type="term" value="P:ribosomal small subunit biogenesis"/>
    <property type="evidence" value="ECO:0000318"/>
    <property type="project" value="GO_Central"/>
</dbReference>
<evidence type="ECO:0000313" key="7">
    <source>
        <dbReference type="Proteomes" id="UP000006727"/>
    </source>
</evidence>
<keyword evidence="3 4" id="KW-0687">Ribonucleoprotein</keyword>
<dbReference type="Proteomes" id="UP000006727">
    <property type="component" value="Chromosome 20"/>
</dbReference>
<reference evidence="5 7" key="2">
    <citation type="journal article" date="2018" name="Plant J.">
        <title>The Physcomitrella patens chromosome-scale assembly reveals moss genome structure and evolution.</title>
        <authorList>
            <person name="Lang D."/>
            <person name="Ullrich K.K."/>
            <person name="Murat F."/>
            <person name="Fuchs J."/>
            <person name="Jenkins J."/>
            <person name="Haas F.B."/>
            <person name="Piednoel M."/>
            <person name="Gundlach H."/>
            <person name="Van Bel M."/>
            <person name="Meyberg R."/>
            <person name="Vives C."/>
            <person name="Morata J."/>
            <person name="Symeonidi A."/>
            <person name="Hiss M."/>
            <person name="Muchero W."/>
            <person name="Kamisugi Y."/>
            <person name="Saleh O."/>
            <person name="Blanc G."/>
            <person name="Decker E.L."/>
            <person name="van Gessel N."/>
            <person name="Grimwood J."/>
            <person name="Hayes R.D."/>
            <person name="Graham S.W."/>
            <person name="Gunter L.E."/>
            <person name="McDaniel S.F."/>
            <person name="Hoernstein S.N.W."/>
            <person name="Larsson A."/>
            <person name="Li F.W."/>
            <person name="Perroud P.F."/>
            <person name="Phillips J."/>
            <person name="Ranjan P."/>
            <person name="Rokshar D.S."/>
            <person name="Rothfels C.J."/>
            <person name="Schneider L."/>
            <person name="Shu S."/>
            <person name="Stevenson D.W."/>
            <person name="Thummler F."/>
            <person name="Tillich M."/>
            <person name="Villarreal Aguilar J.C."/>
            <person name="Widiez T."/>
            <person name="Wong G.K."/>
            <person name="Wymore A."/>
            <person name="Zhang Y."/>
            <person name="Zimmer A.D."/>
            <person name="Quatrano R.S."/>
            <person name="Mayer K.F.X."/>
            <person name="Goodstein D."/>
            <person name="Casacuberta J.M."/>
            <person name="Vandepoele K."/>
            <person name="Reski R."/>
            <person name="Cuming A.C."/>
            <person name="Tuskan G.A."/>
            <person name="Maumus F."/>
            <person name="Salse J."/>
            <person name="Schmutz J."/>
            <person name="Rensing S.A."/>
        </authorList>
    </citation>
    <scope>NUCLEOTIDE SEQUENCE [LARGE SCALE GENOMIC DNA]</scope>
    <source>
        <strain evidence="6 7">cv. Gransden 2004</strain>
    </source>
</reference>
<keyword evidence="2 4" id="KW-0689">Ribosomal protein</keyword>